<evidence type="ECO:0000256" key="2">
    <source>
        <dbReference type="ARBA" id="ARBA00022475"/>
    </source>
</evidence>
<dbReference type="InterPro" id="IPR052027">
    <property type="entry name" value="PspC"/>
</dbReference>
<sequence length="515" mass="58904">MKKTHNINIGNSIIHIEEDAYEMLTVYLNEVKQHFSKNADDFEIVTDIENRIAEMFAEKLSAQQKQVINMEDVQSVMQQMGSVRDFETLEGSGEENISVPEYDPIKKLYRDTDQAMVAGVCAGLGHYLDIDAKWVRLFTLLTIFLFGSGVLIYIIFWIMVPKAKTRFEKMAMYGEEPTLRGFANSHFHPLVKHSRGFLAEFFEVIGNFLQGAGKIILKTIAGGIALFGSLLLLAFIVAIAALFGFWDGNIFTYFPLSMVDRGSIPAIVIAFFVVFGIPVFALVLFSVRVAFNGKAISKAFSFGMLIVWLVGVFFSIFYIAKISSEFKETAEFTQVSNFKAYPAYTLEINRSRFFTKEDSLNFQIDPKNYRGKKILNKTRGAFDMPANIRLRIEKSDNKTVSLSQNYRSDGKTFEIALKNAQNIHYDFLQQDSLLTFSPRLQFLQNANWRNQRVELVLKVPVGTQLKIQREFEWSIASHNYWRCDEKASGDKMTKWIMTEDGLECVKTLKKDNEEE</sequence>
<evidence type="ECO:0000256" key="1">
    <source>
        <dbReference type="ARBA" id="ARBA00004162"/>
    </source>
</evidence>
<dbReference type="PANTHER" id="PTHR33885">
    <property type="entry name" value="PHAGE SHOCK PROTEIN C"/>
    <property type="match status" value="1"/>
</dbReference>
<gene>
    <name evidence="10" type="ORF">P0Y49_01145</name>
</gene>
<dbReference type="InterPro" id="IPR054321">
    <property type="entry name" value="PspC-rel_TM"/>
</dbReference>
<name>A0AAJ5W8W5_9SPHI</name>
<feature type="transmembrane region" description="Helical" evidence="6">
    <location>
        <begin position="137"/>
        <end position="160"/>
    </location>
</feature>
<feature type="transmembrane region" description="Helical" evidence="6">
    <location>
        <begin position="224"/>
        <end position="246"/>
    </location>
</feature>
<proteinExistence type="predicted"/>
<evidence type="ECO:0000256" key="3">
    <source>
        <dbReference type="ARBA" id="ARBA00022692"/>
    </source>
</evidence>
<keyword evidence="2" id="KW-1003">Cell membrane</keyword>
<organism evidence="10 11">
    <name type="scientific">Candidatus Pedobacter colombiensis</name>
    <dbReference type="NCBI Taxonomy" id="3121371"/>
    <lineage>
        <taxon>Bacteria</taxon>
        <taxon>Pseudomonadati</taxon>
        <taxon>Bacteroidota</taxon>
        <taxon>Sphingobacteriia</taxon>
        <taxon>Sphingobacteriales</taxon>
        <taxon>Sphingobacteriaceae</taxon>
        <taxon>Pedobacter</taxon>
    </lineage>
</organism>
<accession>A0AAJ5W8W5</accession>
<feature type="domain" description="PspC-related ToastRack" evidence="9">
    <location>
        <begin position="376"/>
        <end position="506"/>
    </location>
</feature>
<keyword evidence="5 6" id="KW-0472">Membrane</keyword>
<evidence type="ECO:0000256" key="6">
    <source>
        <dbReference type="SAM" id="Phobius"/>
    </source>
</evidence>
<dbReference type="InterPro" id="IPR007168">
    <property type="entry name" value="Phageshock_PspC_N"/>
</dbReference>
<keyword evidence="4 6" id="KW-1133">Transmembrane helix</keyword>
<dbReference type="Pfam" id="PF22571">
    <property type="entry name" value="LiaI-LiaF-TM_PspC"/>
    <property type="match status" value="1"/>
</dbReference>
<evidence type="ECO:0000259" key="9">
    <source>
        <dbReference type="Pfam" id="PF22744"/>
    </source>
</evidence>
<evidence type="ECO:0000256" key="4">
    <source>
        <dbReference type="ARBA" id="ARBA00022989"/>
    </source>
</evidence>
<dbReference type="AlphaFoldDB" id="A0AAJ5W8W5"/>
<dbReference type="PANTHER" id="PTHR33885:SF3">
    <property type="entry name" value="PHAGE SHOCK PROTEIN C"/>
    <property type="match status" value="1"/>
</dbReference>
<dbReference type="Proteomes" id="UP001214530">
    <property type="component" value="Chromosome"/>
</dbReference>
<dbReference type="InterPro" id="IPR054319">
    <property type="entry name" value="PspC-rel_ToastRack"/>
</dbReference>
<feature type="transmembrane region" description="Helical" evidence="6">
    <location>
        <begin position="299"/>
        <end position="320"/>
    </location>
</feature>
<protein>
    <submittedName>
        <fullName evidence="10">PspC domain-containing protein</fullName>
    </submittedName>
</protein>
<evidence type="ECO:0000313" key="11">
    <source>
        <dbReference type="Proteomes" id="UP001214530"/>
    </source>
</evidence>
<dbReference type="Pfam" id="PF04024">
    <property type="entry name" value="PspC"/>
    <property type="match status" value="1"/>
</dbReference>
<dbReference type="Pfam" id="PF22744">
    <property type="entry name" value="Toast-rack_PspC-Cterm"/>
    <property type="match status" value="1"/>
</dbReference>
<evidence type="ECO:0000256" key="5">
    <source>
        <dbReference type="ARBA" id="ARBA00023136"/>
    </source>
</evidence>
<dbReference type="EMBL" id="CP119313">
    <property type="protein sequence ID" value="WEK19760.1"/>
    <property type="molecule type" value="Genomic_DNA"/>
</dbReference>
<dbReference type="GO" id="GO:0005886">
    <property type="term" value="C:plasma membrane"/>
    <property type="evidence" value="ECO:0007669"/>
    <property type="project" value="UniProtKB-SubCell"/>
</dbReference>
<keyword evidence="3 6" id="KW-0812">Transmembrane</keyword>
<evidence type="ECO:0000313" key="10">
    <source>
        <dbReference type="EMBL" id="WEK19760.1"/>
    </source>
</evidence>
<feature type="transmembrane region" description="Helical" evidence="6">
    <location>
        <begin position="266"/>
        <end position="287"/>
    </location>
</feature>
<feature type="domain" description="Phage shock protein PspC N-terminal" evidence="7">
    <location>
        <begin position="106"/>
        <end position="163"/>
    </location>
</feature>
<reference evidence="10" key="1">
    <citation type="submission" date="2023-03" db="EMBL/GenBank/DDBJ databases">
        <title>Andean soil-derived lignocellulolytic bacterial consortium as a source of novel taxa and putative plastic-active enzymes.</title>
        <authorList>
            <person name="Diaz-Garcia L."/>
            <person name="Chuvochina M."/>
            <person name="Feuerriegel G."/>
            <person name="Bunk B."/>
            <person name="Sproer C."/>
            <person name="Streit W.R."/>
            <person name="Rodriguez L.M."/>
            <person name="Overmann J."/>
            <person name="Jimenez D.J."/>
        </authorList>
    </citation>
    <scope>NUCLEOTIDE SEQUENCE</scope>
    <source>
        <strain evidence="10">MAG 3858</strain>
    </source>
</reference>
<feature type="domain" description="PspC-related transmembrane region" evidence="8">
    <location>
        <begin position="192"/>
        <end position="326"/>
    </location>
</feature>
<comment type="subcellular location">
    <subcellularLocation>
        <location evidence="1">Cell membrane</location>
        <topology evidence="1">Single-pass membrane protein</topology>
    </subcellularLocation>
</comment>
<evidence type="ECO:0000259" key="7">
    <source>
        <dbReference type="Pfam" id="PF04024"/>
    </source>
</evidence>
<evidence type="ECO:0000259" key="8">
    <source>
        <dbReference type="Pfam" id="PF22571"/>
    </source>
</evidence>